<dbReference type="EMBL" id="UOFS01000049">
    <property type="protein sequence ID" value="VAX01700.1"/>
    <property type="molecule type" value="Genomic_DNA"/>
</dbReference>
<reference evidence="1" key="1">
    <citation type="submission" date="2018-06" db="EMBL/GenBank/DDBJ databases">
        <authorList>
            <person name="Zhirakovskaya E."/>
        </authorList>
    </citation>
    <scope>NUCLEOTIDE SEQUENCE</scope>
</reference>
<evidence type="ECO:0000313" key="1">
    <source>
        <dbReference type="EMBL" id="VAX01700.1"/>
    </source>
</evidence>
<name>A0A3B1AU22_9ZZZZ</name>
<sequence length="66" mass="7350">MRTQKITNLLKNGASELVGHIGVMDNGDRSFEDIGTIDESKICGHITTTMEGGEKAFRDRKDKYGY</sequence>
<proteinExistence type="predicted"/>
<organism evidence="1">
    <name type="scientific">hydrothermal vent metagenome</name>
    <dbReference type="NCBI Taxonomy" id="652676"/>
    <lineage>
        <taxon>unclassified sequences</taxon>
        <taxon>metagenomes</taxon>
        <taxon>ecological metagenomes</taxon>
    </lineage>
</organism>
<accession>A0A3B1AU22</accession>
<dbReference type="AlphaFoldDB" id="A0A3B1AU22"/>
<protein>
    <submittedName>
        <fullName evidence="1">Uncharacterized protein</fullName>
    </submittedName>
</protein>
<gene>
    <name evidence="1" type="ORF">MNBD_GAMMA22-2093</name>
</gene>